<dbReference type="EMBL" id="BARU01028880">
    <property type="protein sequence ID" value="GAH75224.1"/>
    <property type="molecule type" value="Genomic_DNA"/>
</dbReference>
<protein>
    <recommendedName>
        <fullName evidence="2">Tetratricopeptide repeat protein</fullName>
    </recommendedName>
</protein>
<dbReference type="Gene3D" id="1.25.40.10">
    <property type="entry name" value="Tetratricopeptide repeat domain"/>
    <property type="match status" value="1"/>
</dbReference>
<dbReference type="AlphaFoldDB" id="X1JA24"/>
<dbReference type="InterPro" id="IPR011990">
    <property type="entry name" value="TPR-like_helical_dom_sf"/>
</dbReference>
<evidence type="ECO:0000313" key="1">
    <source>
        <dbReference type="EMBL" id="GAH75224.1"/>
    </source>
</evidence>
<dbReference type="Pfam" id="PF13428">
    <property type="entry name" value="TPR_14"/>
    <property type="match status" value="1"/>
</dbReference>
<dbReference type="SUPFAM" id="SSF48452">
    <property type="entry name" value="TPR-like"/>
    <property type="match status" value="1"/>
</dbReference>
<name>X1JA24_9ZZZZ</name>
<dbReference type="InterPro" id="IPR019734">
    <property type="entry name" value="TPR_rpt"/>
</dbReference>
<organism evidence="1">
    <name type="scientific">marine sediment metagenome</name>
    <dbReference type="NCBI Taxonomy" id="412755"/>
    <lineage>
        <taxon>unclassified sequences</taxon>
        <taxon>metagenomes</taxon>
        <taxon>ecological metagenomes</taxon>
    </lineage>
</organism>
<dbReference type="PROSITE" id="PS50005">
    <property type="entry name" value="TPR"/>
    <property type="match status" value="1"/>
</dbReference>
<accession>X1JA24</accession>
<dbReference type="Pfam" id="PF14559">
    <property type="entry name" value="TPR_19"/>
    <property type="match status" value="1"/>
</dbReference>
<reference evidence="1" key="1">
    <citation type="journal article" date="2014" name="Front. Microbiol.">
        <title>High frequency of phylogenetically diverse reductive dehalogenase-homologous genes in deep subseafloor sedimentary metagenomes.</title>
        <authorList>
            <person name="Kawai M."/>
            <person name="Futagami T."/>
            <person name="Toyoda A."/>
            <person name="Takaki Y."/>
            <person name="Nishi S."/>
            <person name="Hori S."/>
            <person name="Arai W."/>
            <person name="Tsubouchi T."/>
            <person name="Morono Y."/>
            <person name="Uchiyama I."/>
            <person name="Ito T."/>
            <person name="Fujiyama A."/>
            <person name="Inagaki F."/>
            <person name="Takami H."/>
        </authorList>
    </citation>
    <scope>NUCLEOTIDE SEQUENCE</scope>
    <source>
        <strain evidence="1">Expedition CK06-06</strain>
    </source>
</reference>
<gene>
    <name evidence="1" type="ORF">S03H2_46045</name>
</gene>
<comment type="caution">
    <text evidence="1">The sequence shown here is derived from an EMBL/GenBank/DDBJ whole genome shotgun (WGS) entry which is preliminary data.</text>
</comment>
<proteinExistence type="predicted"/>
<evidence type="ECO:0008006" key="2">
    <source>
        <dbReference type="Google" id="ProtNLM"/>
    </source>
</evidence>
<sequence length="124" mass="14101">LGQLYLSVEDYAAAEKVLRECLALEPDSQETWEMLVSSLAQQSRWEELVAVLADLPQPPPDHLREMGGVALLKLQRFEEAIAHYRAWLEDKPDHEGVRKRLAGLYAKVGDREAAERILVRRPPS</sequence>
<feature type="non-terminal residue" evidence="1">
    <location>
        <position position="1"/>
    </location>
</feature>